<dbReference type="InterPro" id="IPR049945">
    <property type="entry name" value="AAA_22"/>
</dbReference>
<organism evidence="2 3">
    <name type="scientific">Roseivivax jejudonensis</name>
    <dbReference type="NCBI Taxonomy" id="1529041"/>
    <lineage>
        <taxon>Bacteria</taxon>
        <taxon>Pseudomonadati</taxon>
        <taxon>Pseudomonadota</taxon>
        <taxon>Alphaproteobacteria</taxon>
        <taxon>Rhodobacterales</taxon>
        <taxon>Roseobacteraceae</taxon>
        <taxon>Roseivivax</taxon>
    </lineage>
</organism>
<keyword evidence="3" id="KW-1185">Reference proteome</keyword>
<feature type="domain" description="ORC1/DEAH AAA+ ATPase" evidence="1">
    <location>
        <begin position="50"/>
        <end position="189"/>
    </location>
</feature>
<dbReference type="RefSeq" id="WP_085790826.1">
    <property type="nucleotide sequence ID" value="NZ_FWFK01000002.1"/>
</dbReference>
<protein>
    <recommendedName>
        <fullName evidence="1">ORC1/DEAH AAA+ ATPase domain-containing protein</fullName>
    </recommendedName>
</protein>
<accession>A0A1X6YNW2</accession>
<dbReference type="SUPFAM" id="SSF52540">
    <property type="entry name" value="P-loop containing nucleoside triphosphate hydrolases"/>
    <property type="match status" value="1"/>
</dbReference>
<gene>
    <name evidence="2" type="ORF">ROJ8625_01057</name>
</gene>
<evidence type="ECO:0000313" key="2">
    <source>
        <dbReference type="EMBL" id="SLN26343.1"/>
    </source>
</evidence>
<name>A0A1X6YNW2_9RHOB</name>
<dbReference type="GO" id="GO:0016887">
    <property type="term" value="F:ATP hydrolysis activity"/>
    <property type="evidence" value="ECO:0007669"/>
    <property type="project" value="InterPro"/>
</dbReference>
<dbReference type="InterPro" id="IPR027417">
    <property type="entry name" value="P-loop_NTPase"/>
</dbReference>
<reference evidence="2 3" key="1">
    <citation type="submission" date="2017-03" db="EMBL/GenBank/DDBJ databases">
        <authorList>
            <person name="Afonso C.L."/>
            <person name="Miller P.J."/>
            <person name="Scott M.A."/>
            <person name="Spackman E."/>
            <person name="Goraichik I."/>
            <person name="Dimitrov K.M."/>
            <person name="Suarez D.L."/>
            <person name="Swayne D.E."/>
        </authorList>
    </citation>
    <scope>NUCLEOTIDE SEQUENCE [LARGE SCALE GENOMIC DNA]</scope>
    <source>
        <strain evidence="2 3">CECT 8625</strain>
    </source>
</reference>
<dbReference type="AlphaFoldDB" id="A0A1X6YNW2"/>
<evidence type="ECO:0000313" key="3">
    <source>
        <dbReference type="Proteomes" id="UP000193570"/>
    </source>
</evidence>
<dbReference type="OrthoDB" id="5288220at2"/>
<dbReference type="EMBL" id="FWFK01000002">
    <property type="protein sequence ID" value="SLN26343.1"/>
    <property type="molecule type" value="Genomic_DNA"/>
</dbReference>
<dbReference type="Proteomes" id="UP000193570">
    <property type="component" value="Unassembled WGS sequence"/>
</dbReference>
<sequence>MSSFLNEAVAQAANANNGLHYPLDRGSTLRKSFSDLLSRHVGRLRGSARFEAEILVVTGLSGTGKTREITKMLDEFNGDELPLPDGKPARVVHCLLDRKGGWKDLGRKTLKAMGYSLSERARLTQSEIWERVAFQARAQGIIGVYYDEAQHIFAGKSDNDRETILDSFKTLLKSHDWPLMLIMSGVPELAPHVRSLDQVYSKVTYLHFEKIDLPNNYEVVHEIVGSYALKNGLAVEDEIVSHEFYHRLATAAAFRWGLLINMVIETTARAVEAGCETLSWQHFTDNWVAKTQMNQIATPFTHEGYETMFRPDKPFQTAIG</sequence>
<dbReference type="Pfam" id="PF13401">
    <property type="entry name" value="AAA_22"/>
    <property type="match status" value="1"/>
</dbReference>
<evidence type="ECO:0000259" key="1">
    <source>
        <dbReference type="Pfam" id="PF13401"/>
    </source>
</evidence>
<proteinExistence type="predicted"/>